<keyword evidence="2" id="KW-0472">Membrane</keyword>
<sequence>MSHGFRRRAFAAGLHAAIRNALVTLFLVLFTTWVPAALAAAPAKFPYIPTIIVGPALTSEDSTTAADKAYVFRENGENIEFLSLDIGAVVDGDNGWETLVDKLPFMEAKSDTTIYSPSLTENGHLVVYVGDCNSGSDFEIWTYTPSSTSDDDPVWEQQTTSISDDITYPAPNFLGASISFSSQVQPTVSDPVLYTFGGMCANSSHEVTSWQYLGRYTNQMRKASIESNSEYTLSIVPSKGPVREAGFTLTRLLPSLSYRGDIVTQRSNYVLLGGHTQEAFVNMSTAAVWNLPEESWSFVNIKAPSTRSEELRANVSHRSQQSEDVVVDSRSGHTTVLSEDGSTLIMLGGWVGNVNRAAQPQLAILRMGASYDDWQWEIPDIQPEGNGIYGHGAALLPGNVMMVYGGYEITPADWAKSKRQLGSNSPQFLNLTTMTWDTSYANPSYTGEKPSPSGGGSSKGEKPGEEGGKDDKAKRLGLGIGLGVGIPLLIAIIAFVFFYRRHSRRRRTMRDDAIRALAQDRALFLQNENEMSERDYDTGYQPFSWTPQSWYSGGGNAYDNGARSLGYETLRGGNNRNSLPVHPALQVPRKPISRTSRGLYQAAGTSNIHPIYEADEDAEQHENKAENRARENESPSSDSANEPQTPTSQRYSDPFASPVAPVAPVLYPSGRSSATPSPENPRMDPEVQDWMSDLDAAECLLARMNRRQSGTTSPAKASTRSSAIADEDSRTGSNLSDRSAISLARSASGRSYLRPLSFGLGFGTGIAADGRAGSSSSSSPSYNTAKSSFTVLQAEGPNLLYPGAGNSEPDHERQNHPDHYDDQEDDVIPVPGSPSKMKPRRGWLGSLRRVFAPSTGPDQEPTSEPLPTRASMERASADYEPRASGLGSIGGSLLRRKQGKHAWESEVGAAGTAGGLTVPTEAEPRCSTETDWDIERAVEQRLVQVMFTVPREKLRVVNAEVDGDLEASMSGLGMERLDLGPARDSRPSHTSDTVDEKLEIPEVSLAAHPIHEPLSDLDDPFLEPLDQEVSSESEGEGDEHSTRQPMPDAVVKPLSLASFQPPPPPTPEIPRRSIMRDTTSSRESEVLRTADTMKFGRPKTKVLEMVESIEGRSRENSPKRDG</sequence>
<evidence type="ECO:0000313" key="3">
    <source>
        <dbReference type="EMBL" id="PKS08840.1"/>
    </source>
</evidence>
<dbReference type="Gene3D" id="2.120.10.80">
    <property type="entry name" value="Kelch-type beta propeller"/>
    <property type="match status" value="1"/>
</dbReference>
<dbReference type="SUPFAM" id="SSF50965">
    <property type="entry name" value="Galactose oxidase, central domain"/>
    <property type="match status" value="1"/>
</dbReference>
<feature type="transmembrane region" description="Helical" evidence="2">
    <location>
        <begin position="476"/>
        <end position="499"/>
    </location>
</feature>
<feature type="compositionally biased region" description="Basic and acidic residues" evidence="1">
    <location>
        <begin position="871"/>
        <end position="881"/>
    </location>
</feature>
<dbReference type="InterPro" id="IPR011043">
    <property type="entry name" value="Gal_Oxase/kelch_b-propeller"/>
</dbReference>
<feature type="region of interest" description="Disordered" evidence="1">
    <location>
        <begin position="574"/>
        <end position="599"/>
    </location>
</feature>
<comment type="caution">
    <text evidence="3">The sequence shown here is derived from an EMBL/GenBank/DDBJ whole genome shotgun (WGS) entry which is preliminary data.</text>
</comment>
<feature type="compositionally biased region" description="Polar residues" evidence="1">
    <location>
        <begin position="707"/>
        <end position="722"/>
    </location>
</feature>
<dbReference type="OrthoDB" id="205993at2759"/>
<keyword evidence="2" id="KW-0812">Transmembrane</keyword>
<feature type="region of interest" description="Disordered" evidence="1">
    <location>
        <begin position="441"/>
        <end position="472"/>
    </location>
</feature>
<feature type="compositionally biased region" description="Basic and acidic residues" evidence="1">
    <location>
        <begin position="620"/>
        <end position="633"/>
    </location>
</feature>
<feature type="compositionally biased region" description="Basic and acidic residues" evidence="1">
    <location>
        <begin position="1069"/>
        <end position="1088"/>
    </location>
</feature>
<feature type="region of interest" description="Disordered" evidence="1">
    <location>
        <begin position="704"/>
        <end position="736"/>
    </location>
</feature>
<dbReference type="STRING" id="41688.A0A2N3N8S7"/>
<feature type="compositionally biased region" description="Polar residues" evidence="1">
    <location>
        <begin position="634"/>
        <end position="651"/>
    </location>
</feature>
<feature type="compositionally biased region" description="Low complexity" evidence="1">
    <location>
        <begin position="656"/>
        <end position="665"/>
    </location>
</feature>
<organism evidence="3 4">
    <name type="scientific">Lomentospora prolificans</name>
    <dbReference type="NCBI Taxonomy" id="41688"/>
    <lineage>
        <taxon>Eukaryota</taxon>
        <taxon>Fungi</taxon>
        <taxon>Dikarya</taxon>
        <taxon>Ascomycota</taxon>
        <taxon>Pezizomycotina</taxon>
        <taxon>Sordariomycetes</taxon>
        <taxon>Hypocreomycetidae</taxon>
        <taxon>Microascales</taxon>
        <taxon>Microascaceae</taxon>
        <taxon>Lomentospora</taxon>
    </lineage>
</organism>
<dbReference type="InParanoid" id="A0A2N3N8S7"/>
<feature type="compositionally biased region" description="Basic and acidic residues" evidence="1">
    <location>
        <begin position="459"/>
        <end position="472"/>
    </location>
</feature>
<dbReference type="VEuPathDB" id="FungiDB:jhhlp_003449"/>
<feature type="compositionally biased region" description="Basic and acidic residues" evidence="1">
    <location>
        <begin position="808"/>
        <end position="820"/>
    </location>
</feature>
<name>A0A2N3N8S7_9PEZI</name>
<feature type="region of interest" description="Disordered" evidence="1">
    <location>
        <begin position="797"/>
        <end position="884"/>
    </location>
</feature>
<gene>
    <name evidence="3" type="ORF">jhhlp_003449</name>
</gene>
<protein>
    <submittedName>
        <fullName evidence="3">Uncharacterized protein</fullName>
    </submittedName>
</protein>
<dbReference type="Proteomes" id="UP000233524">
    <property type="component" value="Unassembled WGS sequence"/>
</dbReference>
<proteinExistence type="predicted"/>
<keyword evidence="4" id="KW-1185">Reference proteome</keyword>
<feature type="compositionally biased region" description="Basic and acidic residues" evidence="1">
    <location>
        <begin position="1101"/>
        <end position="1122"/>
    </location>
</feature>
<evidence type="ECO:0000313" key="4">
    <source>
        <dbReference type="Proteomes" id="UP000233524"/>
    </source>
</evidence>
<evidence type="ECO:0000256" key="1">
    <source>
        <dbReference type="SAM" id="MobiDB-lite"/>
    </source>
</evidence>
<feature type="region of interest" description="Disordered" evidence="1">
    <location>
        <begin position="1012"/>
        <end position="1122"/>
    </location>
</feature>
<keyword evidence="2" id="KW-1133">Transmembrane helix</keyword>
<dbReference type="EMBL" id="NLAX01000010">
    <property type="protein sequence ID" value="PKS08840.1"/>
    <property type="molecule type" value="Genomic_DNA"/>
</dbReference>
<evidence type="ECO:0000256" key="2">
    <source>
        <dbReference type="SAM" id="Phobius"/>
    </source>
</evidence>
<reference evidence="3 4" key="1">
    <citation type="journal article" date="2017" name="G3 (Bethesda)">
        <title>First Draft Genome Sequence of the Pathogenic Fungus Lomentospora prolificans (Formerly Scedosporium prolificans).</title>
        <authorList>
            <person name="Luo R."/>
            <person name="Zimin A."/>
            <person name="Workman R."/>
            <person name="Fan Y."/>
            <person name="Pertea G."/>
            <person name="Grossman N."/>
            <person name="Wear M.P."/>
            <person name="Jia B."/>
            <person name="Miller H."/>
            <person name="Casadevall A."/>
            <person name="Timp W."/>
            <person name="Zhang S.X."/>
            <person name="Salzberg S.L."/>
        </authorList>
    </citation>
    <scope>NUCLEOTIDE SEQUENCE [LARGE SCALE GENOMIC DNA]</scope>
    <source>
        <strain evidence="3 4">JHH-5317</strain>
    </source>
</reference>
<feature type="region of interest" description="Disordered" evidence="1">
    <location>
        <begin position="617"/>
        <end position="686"/>
    </location>
</feature>
<feature type="region of interest" description="Disordered" evidence="1">
    <location>
        <begin position="976"/>
        <end position="996"/>
    </location>
</feature>
<feature type="compositionally biased region" description="Acidic residues" evidence="1">
    <location>
        <begin position="1015"/>
        <end position="1037"/>
    </location>
</feature>
<dbReference type="AlphaFoldDB" id="A0A2N3N8S7"/>
<dbReference type="InterPro" id="IPR015915">
    <property type="entry name" value="Kelch-typ_b-propeller"/>
</dbReference>
<accession>A0A2N3N8S7</accession>